<sequence>MSSEDQRAAAPNSLHFVVGRDTEAHWIVVETHGLCGGLFRDQAAALHYAEEECQAQAGDLEIACEPIRLIFR</sequence>
<dbReference type="EMBL" id="QUMO01000002">
    <property type="protein sequence ID" value="REF87984.1"/>
    <property type="molecule type" value="Genomic_DNA"/>
</dbReference>
<protein>
    <recommendedName>
        <fullName evidence="3">DUF2188 family protein</fullName>
    </recommendedName>
</protein>
<dbReference type="OrthoDB" id="8454620at2"/>
<dbReference type="Proteomes" id="UP000256900">
    <property type="component" value="Unassembled WGS sequence"/>
</dbReference>
<reference evidence="1 2" key="1">
    <citation type="submission" date="2018-08" db="EMBL/GenBank/DDBJ databases">
        <title>Genomic Encyclopedia of Type Strains, Phase IV (KMG-IV): sequencing the most valuable type-strain genomes for metagenomic binning, comparative biology and taxonomic classification.</title>
        <authorList>
            <person name="Goeker M."/>
        </authorList>
    </citation>
    <scope>NUCLEOTIDE SEQUENCE [LARGE SCALE GENOMIC DNA]</scope>
    <source>
        <strain evidence="1 2">BW863</strain>
    </source>
</reference>
<evidence type="ECO:0000313" key="2">
    <source>
        <dbReference type="Proteomes" id="UP000256900"/>
    </source>
</evidence>
<gene>
    <name evidence="1" type="ORF">DES32_1623</name>
</gene>
<comment type="caution">
    <text evidence="1">The sequence shown here is derived from an EMBL/GenBank/DDBJ whole genome shotgun (WGS) entry which is preliminary data.</text>
</comment>
<dbReference type="RefSeq" id="WP_129396526.1">
    <property type="nucleotide sequence ID" value="NZ_CP025086.1"/>
</dbReference>
<keyword evidence="2" id="KW-1185">Reference proteome</keyword>
<dbReference type="AlphaFoldDB" id="A0A3D9YYZ0"/>
<accession>A0A3D9YYZ0</accession>
<evidence type="ECO:0008006" key="3">
    <source>
        <dbReference type="Google" id="ProtNLM"/>
    </source>
</evidence>
<proteinExistence type="predicted"/>
<evidence type="ECO:0000313" key="1">
    <source>
        <dbReference type="EMBL" id="REF87984.1"/>
    </source>
</evidence>
<organism evidence="1 2">
    <name type="scientific">Methylovirgula ligni</name>
    <dbReference type="NCBI Taxonomy" id="569860"/>
    <lineage>
        <taxon>Bacteria</taxon>
        <taxon>Pseudomonadati</taxon>
        <taxon>Pseudomonadota</taxon>
        <taxon>Alphaproteobacteria</taxon>
        <taxon>Hyphomicrobiales</taxon>
        <taxon>Beijerinckiaceae</taxon>
        <taxon>Methylovirgula</taxon>
    </lineage>
</organism>
<name>A0A3D9YYZ0_9HYPH</name>